<feature type="transmembrane region" description="Helical" evidence="15">
    <location>
        <begin position="241"/>
        <end position="262"/>
    </location>
</feature>
<organism evidence="16 17">
    <name type="scientific">Gilliamella intestini</name>
    <dbReference type="NCBI Taxonomy" id="1798183"/>
    <lineage>
        <taxon>Bacteria</taxon>
        <taxon>Pseudomonadati</taxon>
        <taxon>Pseudomonadota</taxon>
        <taxon>Gammaproteobacteria</taxon>
        <taxon>Orbales</taxon>
        <taxon>Orbaceae</taxon>
        <taxon>Gilliamella</taxon>
    </lineage>
</organism>
<keyword evidence="12 15" id="KW-0472">Membrane</keyword>
<evidence type="ECO:0000256" key="9">
    <source>
        <dbReference type="ARBA" id="ARBA00022906"/>
    </source>
</evidence>
<dbReference type="GO" id="GO:0010043">
    <property type="term" value="P:response to zinc ion"/>
    <property type="evidence" value="ECO:0007669"/>
    <property type="project" value="TreeGrafter"/>
</dbReference>
<name>A0A1C4CEE6_9GAMM</name>
<comment type="similarity">
    <text evidence="3 14">Belongs to the ABC-3 integral membrane protein family.</text>
</comment>
<proteinExistence type="inferred from homology"/>
<keyword evidence="17" id="KW-1185">Reference proteome</keyword>
<dbReference type="GO" id="GO:0006829">
    <property type="term" value="P:zinc ion transport"/>
    <property type="evidence" value="ECO:0007669"/>
    <property type="project" value="UniProtKB-KW"/>
</dbReference>
<evidence type="ECO:0000313" key="16">
    <source>
        <dbReference type="EMBL" id="SCC17469.1"/>
    </source>
</evidence>
<keyword evidence="10 15" id="KW-1133">Transmembrane helix</keyword>
<dbReference type="Gene3D" id="1.10.3470.10">
    <property type="entry name" value="ABC transporter involved in vitamin B12 uptake, BtuC"/>
    <property type="match status" value="1"/>
</dbReference>
<dbReference type="GO" id="GO:0043190">
    <property type="term" value="C:ATP-binding cassette (ABC) transporter complex"/>
    <property type="evidence" value="ECO:0007669"/>
    <property type="project" value="InterPro"/>
</dbReference>
<evidence type="ECO:0000256" key="7">
    <source>
        <dbReference type="ARBA" id="ARBA00022692"/>
    </source>
</evidence>
<evidence type="ECO:0000256" key="8">
    <source>
        <dbReference type="ARBA" id="ARBA00022833"/>
    </source>
</evidence>
<comment type="function">
    <text evidence="1">Involved in the high-affinity zinc uptake transport system.</text>
</comment>
<dbReference type="CDD" id="cd06550">
    <property type="entry name" value="TM_ABC_iron-siderophores_like"/>
    <property type="match status" value="1"/>
</dbReference>
<evidence type="ECO:0000256" key="12">
    <source>
        <dbReference type="ARBA" id="ARBA00023136"/>
    </source>
</evidence>
<keyword evidence="9" id="KW-0864">Zinc transport</keyword>
<reference evidence="17" key="1">
    <citation type="submission" date="2016-08" db="EMBL/GenBank/DDBJ databases">
        <authorList>
            <person name="Varghese N."/>
            <person name="Submissions Spin"/>
        </authorList>
    </citation>
    <scope>NUCLEOTIDE SEQUENCE [LARGE SCALE GENOMIC DNA]</scope>
    <source>
        <strain evidence="17">R-53144</strain>
    </source>
</reference>
<gene>
    <name evidence="16" type="ORF">GA0061080_103615</name>
</gene>
<comment type="subcellular location">
    <subcellularLocation>
        <location evidence="2">Cell inner membrane</location>
        <topology evidence="2">Multi-pass membrane protein</topology>
    </subcellularLocation>
    <subcellularLocation>
        <location evidence="14">Cell membrane</location>
        <topology evidence="14">Multi-pass membrane protein</topology>
    </subcellularLocation>
</comment>
<dbReference type="EMBL" id="FMBA01000036">
    <property type="protein sequence ID" value="SCC17469.1"/>
    <property type="molecule type" value="Genomic_DNA"/>
</dbReference>
<evidence type="ECO:0000256" key="4">
    <source>
        <dbReference type="ARBA" id="ARBA00022448"/>
    </source>
</evidence>
<dbReference type="PANTHER" id="PTHR30477:SF23">
    <property type="entry name" value="HIGH-AFFINITY ZINC UPTAKE SYSTEM MEMBRANE PROTEIN ZNUB"/>
    <property type="match status" value="1"/>
</dbReference>
<feature type="transmembrane region" description="Helical" evidence="15">
    <location>
        <begin position="213"/>
        <end position="235"/>
    </location>
</feature>
<dbReference type="GO" id="GO:0055085">
    <property type="term" value="P:transmembrane transport"/>
    <property type="evidence" value="ECO:0007669"/>
    <property type="project" value="InterPro"/>
</dbReference>
<evidence type="ECO:0000256" key="13">
    <source>
        <dbReference type="ARBA" id="ARBA00040080"/>
    </source>
</evidence>
<keyword evidence="7 14" id="KW-0812">Transmembrane</keyword>
<sequence length="266" mass="29292">MIELLLPSLLAGLCLTSITGPLGTFVVWRRMSYFGDTLSHAALLGISFGFLLNINLFYAVIFITILLALGLIWLEAQKQLPIDTLLGILAHSALSLGLVVISLMKNIRIDLMGYLFGDLLSVTYSDLYQITICVILIGALFFWKWNNILFITVSEELAFSHGINVQFTKLFLVLLLALTIGLSMKFVGALIITSLLIIPAATAKYYSKTPEAMVLIAIIIGMLSIISGLIFSFFYDTPTGPSIVLSNTCLFFISLFISKVILHKQP</sequence>
<evidence type="ECO:0000256" key="15">
    <source>
        <dbReference type="SAM" id="Phobius"/>
    </source>
</evidence>
<protein>
    <recommendedName>
        <fullName evidence="13">High-affinity zinc uptake system membrane protein ZnuB</fullName>
    </recommendedName>
</protein>
<feature type="transmembrane region" description="Helical" evidence="15">
    <location>
        <begin position="85"/>
        <end position="107"/>
    </location>
</feature>
<evidence type="ECO:0000256" key="14">
    <source>
        <dbReference type="RuleBase" id="RU003943"/>
    </source>
</evidence>
<dbReference type="FunFam" id="1.10.3470.10:FF:000002">
    <property type="entry name" value="Zinc ABC transporter permease subunit ZnuB"/>
    <property type="match status" value="1"/>
</dbReference>
<evidence type="ECO:0000256" key="2">
    <source>
        <dbReference type="ARBA" id="ARBA00004429"/>
    </source>
</evidence>
<dbReference type="OrthoDB" id="9783937at2"/>
<evidence type="ECO:0000313" key="17">
    <source>
        <dbReference type="Proteomes" id="UP000199698"/>
    </source>
</evidence>
<evidence type="ECO:0000256" key="3">
    <source>
        <dbReference type="ARBA" id="ARBA00008034"/>
    </source>
</evidence>
<evidence type="ECO:0000256" key="10">
    <source>
        <dbReference type="ARBA" id="ARBA00022989"/>
    </source>
</evidence>
<dbReference type="PANTHER" id="PTHR30477">
    <property type="entry name" value="ABC-TRANSPORTER METAL-BINDING PROTEIN"/>
    <property type="match status" value="1"/>
</dbReference>
<keyword evidence="11" id="KW-0406">Ion transport</keyword>
<evidence type="ECO:0000256" key="6">
    <source>
        <dbReference type="ARBA" id="ARBA00022519"/>
    </source>
</evidence>
<dbReference type="Proteomes" id="UP000199698">
    <property type="component" value="Unassembled WGS sequence"/>
</dbReference>
<dbReference type="RefSeq" id="WP_091124447.1">
    <property type="nucleotide sequence ID" value="NZ_FMBA01000036.1"/>
</dbReference>
<dbReference type="InterPro" id="IPR001626">
    <property type="entry name" value="ABC_TroCD"/>
</dbReference>
<feature type="transmembrane region" description="Helical" evidence="15">
    <location>
        <begin position="43"/>
        <end position="73"/>
    </location>
</feature>
<feature type="transmembrane region" description="Helical" evidence="15">
    <location>
        <begin position="127"/>
        <end position="145"/>
    </location>
</feature>
<evidence type="ECO:0000256" key="1">
    <source>
        <dbReference type="ARBA" id="ARBA00002313"/>
    </source>
</evidence>
<evidence type="ECO:0000256" key="11">
    <source>
        <dbReference type="ARBA" id="ARBA00023065"/>
    </source>
</evidence>
<dbReference type="SUPFAM" id="SSF81345">
    <property type="entry name" value="ABC transporter involved in vitamin B12 uptake, BtuC"/>
    <property type="match status" value="1"/>
</dbReference>
<accession>A0A1C4CEE6</accession>
<keyword evidence="5" id="KW-1003">Cell membrane</keyword>
<keyword evidence="6" id="KW-0997">Cell inner membrane</keyword>
<dbReference type="STRING" id="1798183.GA0061080_103615"/>
<dbReference type="NCBIfam" id="NF007089">
    <property type="entry name" value="PRK09543.1"/>
    <property type="match status" value="1"/>
</dbReference>
<keyword evidence="8" id="KW-0862">Zinc</keyword>
<dbReference type="InterPro" id="IPR037294">
    <property type="entry name" value="ABC_BtuC-like"/>
</dbReference>
<dbReference type="Pfam" id="PF00950">
    <property type="entry name" value="ABC-3"/>
    <property type="match status" value="1"/>
</dbReference>
<evidence type="ECO:0000256" key="5">
    <source>
        <dbReference type="ARBA" id="ARBA00022475"/>
    </source>
</evidence>
<dbReference type="AlphaFoldDB" id="A0A1C4CEE6"/>
<keyword evidence="4 14" id="KW-0813">Transport</keyword>